<reference evidence="1" key="2">
    <citation type="journal article" date="2015" name="Data Brief">
        <title>Shoot transcriptome of the giant reed, Arundo donax.</title>
        <authorList>
            <person name="Barrero R.A."/>
            <person name="Guerrero F.D."/>
            <person name="Moolhuijzen P."/>
            <person name="Goolsby J.A."/>
            <person name="Tidwell J."/>
            <person name="Bellgard S.E."/>
            <person name="Bellgard M.I."/>
        </authorList>
    </citation>
    <scope>NUCLEOTIDE SEQUENCE</scope>
    <source>
        <tissue evidence="1">Shoot tissue taken approximately 20 cm above the soil surface</tissue>
    </source>
</reference>
<protein>
    <submittedName>
        <fullName evidence="1">Uncharacterized protein</fullName>
    </submittedName>
</protein>
<organism evidence="1">
    <name type="scientific">Arundo donax</name>
    <name type="common">Giant reed</name>
    <name type="synonym">Donax arundinaceus</name>
    <dbReference type="NCBI Taxonomy" id="35708"/>
    <lineage>
        <taxon>Eukaryota</taxon>
        <taxon>Viridiplantae</taxon>
        <taxon>Streptophyta</taxon>
        <taxon>Embryophyta</taxon>
        <taxon>Tracheophyta</taxon>
        <taxon>Spermatophyta</taxon>
        <taxon>Magnoliopsida</taxon>
        <taxon>Liliopsida</taxon>
        <taxon>Poales</taxon>
        <taxon>Poaceae</taxon>
        <taxon>PACMAD clade</taxon>
        <taxon>Arundinoideae</taxon>
        <taxon>Arundineae</taxon>
        <taxon>Arundo</taxon>
    </lineage>
</organism>
<sequence>MHGMVESWDLSGPNI</sequence>
<dbReference type="EMBL" id="GBRH01233018">
    <property type="protein sequence ID" value="JAD64877.1"/>
    <property type="molecule type" value="Transcribed_RNA"/>
</dbReference>
<proteinExistence type="predicted"/>
<accession>A0A0A9C016</accession>
<reference evidence="1" key="1">
    <citation type="submission" date="2014-09" db="EMBL/GenBank/DDBJ databases">
        <authorList>
            <person name="Magalhaes I.L.F."/>
            <person name="Oliveira U."/>
            <person name="Santos F.R."/>
            <person name="Vidigal T.H.D.A."/>
            <person name="Brescovit A.D."/>
            <person name="Santos A.J."/>
        </authorList>
    </citation>
    <scope>NUCLEOTIDE SEQUENCE</scope>
    <source>
        <tissue evidence="1">Shoot tissue taken approximately 20 cm above the soil surface</tissue>
    </source>
</reference>
<name>A0A0A9C016_ARUDO</name>
<evidence type="ECO:0000313" key="1">
    <source>
        <dbReference type="EMBL" id="JAD64877.1"/>
    </source>
</evidence>